<dbReference type="Proteomes" id="UP000281553">
    <property type="component" value="Unassembled WGS sequence"/>
</dbReference>
<protein>
    <submittedName>
        <fullName evidence="1">Uncharacterized protein</fullName>
    </submittedName>
</protein>
<keyword evidence="2" id="KW-1185">Reference proteome</keyword>
<evidence type="ECO:0000313" key="1">
    <source>
        <dbReference type="EMBL" id="VDN11279.1"/>
    </source>
</evidence>
<sequence length="137" mass="15594">MKGLPEYPVNDVVKQNWRQDTAISYTRLDIERLREIVLHQNSGGGEPLVGLNYGNTFGRYSMQFHNSPQGLTMDGIEPHCEFDKADGRRLLGAMIEFQKAPQRKISGPHFHVQRGIQLGCSRPGVIYRLEPREKNTS</sequence>
<dbReference type="AlphaFoldDB" id="A0A3P7NQ29"/>
<dbReference type="EMBL" id="UYRU01051123">
    <property type="protein sequence ID" value="VDN11279.1"/>
    <property type="molecule type" value="Genomic_DNA"/>
</dbReference>
<organism evidence="1 2">
    <name type="scientific">Dibothriocephalus latus</name>
    <name type="common">Fish tapeworm</name>
    <name type="synonym">Diphyllobothrium latum</name>
    <dbReference type="NCBI Taxonomy" id="60516"/>
    <lineage>
        <taxon>Eukaryota</taxon>
        <taxon>Metazoa</taxon>
        <taxon>Spiralia</taxon>
        <taxon>Lophotrochozoa</taxon>
        <taxon>Platyhelminthes</taxon>
        <taxon>Cestoda</taxon>
        <taxon>Eucestoda</taxon>
        <taxon>Diphyllobothriidea</taxon>
        <taxon>Diphyllobothriidae</taxon>
        <taxon>Dibothriocephalus</taxon>
    </lineage>
</organism>
<reference evidence="1 2" key="1">
    <citation type="submission" date="2018-11" db="EMBL/GenBank/DDBJ databases">
        <authorList>
            <consortium name="Pathogen Informatics"/>
        </authorList>
    </citation>
    <scope>NUCLEOTIDE SEQUENCE [LARGE SCALE GENOMIC DNA]</scope>
</reference>
<gene>
    <name evidence="1" type="ORF">DILT_LOCUS7110</name>
</gene>
<name>A0A3P7NQ29_DIBLA</name>
<accession>A0A3P7NQ29</accession>
<proteinExistence type="predicted"/>
<evidence type="ECO:0000313" key="2">
    <source>
        <dbReference type="Proteomes" id="UP000281553"/>
    </source>
</evidence>